<gene>
    <name evidence="2" type="ORF">SAMN05444388_102233</name>
</gene>
<evidence type="ECO:0000259" key="1">
    <source>
        <dbReference type="Pfam" id="PF13568"/>
    </source>
</evidence>
<feature type="domain" description="Outer membrane protein beta-barrel" evidence="1">
    <location>
        <begin position="20"/>
        <end position="202"/>
    </location>
</feature>
<name>A0A1M5IT99_FLAJO</name>
<dbReference type="SUPFAM" id="SSF56925">
    <property type="entry name" value="OMPA-like"/>
    <property type="match status" value="1"/>
</dbReference>
<sequence>MKKIIFLLFTITLITFKTTAQESKIKFGVQAGLNYSSFRGYESFSDEKPGFSYLFGVSLQYKLNESLSLRTDLNYDRKTQIAKGDVIYWYNSDTPILSQDAVYSLKATSYLNYITLPVMLKFNFTRNKSFYINGGPYLGYLLKSGVKYETSRQQDPDENLEDTKYKKSMEFGISAGFGKEFKLNDNHNIYVELRENLGLTNIAKPAMPTDQSMKTNSLNLIAGFTF</sequence>
<dbReference type="InterPro" id="IPR025665">
    <property type="entry name" value="Beta-barrel_OMP_2"/>
</dbReference>
<dbReference type="AlphaFoldDB" id="A0A1M5IT99"/>
<dbReference type="RefSeq" id="WP_073408514.1">
    <property type="nucleotide sequence ID" value="NZ_FQWH01000002.1"/>
</dbReference>
<evidence type="ECO:0000313" key="3">
    <source>
        <dbReference type="Proteomes" id="UP000184112"/>
    </source>
</evidence>
<dbReference type="EMBL" id="FQWH01000002">
    <property type="protein sequence ID" value="SHG31249.1"/>
    <property type="molecule type" value="Genomic_DNA"/>
</dbReference>
<evidence type="ECO:0000313" key="2">
    <source>
        <dbReference type="EMBL" id="SHG31249.1"/>
    </source>
</evidence>
<reference evidence="2 3" key="1">
    <citation type="submission" date="2016-11" db="EMBL/GenBank/DDBJ databases">
        <authorList>
            <person name="Jaros S."/>
            <person name="Januszkiewicz K."/>
            <person name="Wedrychowicz H."/>
        </authorList>
    </citation>
    <scope>NUCLEOTIDE SEQUENCE [LARGE SCALE GENOMIC DNA]</scope>
    <source>
        <strain evidence="2 3">DSM 6792</strain>
    </source>
</reference>
<organism evidence="2 3">
    <name type="scientific">Flavobacterium johnsoniae</name>
    <name type="common">Cytophaga johnsonae</name>
    <dbReference type="NCBI Taxonomy" id="986"/>
    <lineage>
        <taxon>Bacteria</taxon>
        <taxon>Pseudomonadati</taxon>
        <taxon>Bacteroidota</taxon>
        <taxon>Flavobacteriia</taxon>
        <taxon>Flavobacteriales</taxon>
        <taxon>Flavobacteriaceae</taxon>
        <taxon>Flavobacterium</taxon>
    </lineage>
</organism>
<proteinExistence type="predicted"/>
<dbReference type="InterPro" id="IPR011250">
    <property type="entry name" value="OMP/PagP_B-barrel"/>
</dbReference>
<protein>
    <submittedName>
        <fullName evidence="2">Outer membrane protein beta-barrel domain-containing protein</fullName>
    </submittedName>
</protein>
<accession>A0A1M5IT99</accession>
<dbReference type="Proteomes" id="UP000184112">
    <property type="component" value="Unassembled WGS sequence"/>
</dbReference>
<dbReference type="Gene3D" id="2.40.160.20">
    <property type="match status" value="1"/>
</dbReference>
<dbReference type="Pfam" id="PF13568">
    <property type="entry name" value="OMP_b-brl_2"/>
    <property type="match status" value="1"/>
</dbReference>